<dbReference type="Proteomes" id="UP001500974">
    <property type="component" value="Unassembled WGS sequence"/>
</dbReference>
<sequence length="124" mass="14054">MIRNSPSRSREIVRGTTYFDRMNISTSPSSTFTGNLRHPERGRRYTIDELRELADQGDAWALCQVDQWEREFANEYAGTLTEQCTDHSCEGFGEPVDVCFGQDGEPIDVDHGDWGHAVSRLRAA</sequence>
<evidence type="ECO:0000313" key="1">
    <source>
        <dbReference type="EMBL" id="GAA2177615.1"/>
    </source>
</evidence>
<evidence type="ECO:0000313" key="2">
    <source>
        <dbReference type="Proteomes" id="UP001500974"/>
    </source>
</evidence>
<proteinExistence type="predicted"/>
<organism evidence="1 2">
    <name type="scientific">Arthrobacter parietis</name>
    <dbReference type="NCBI Taxonomy" id="271434"/>
    <lineage>
        <taxon>Bacteria</taxon>
        <taxon>Bacillati</taxon>
        <taxon>Actinomycetota</taxon>
        <taxon>Actinomycetes</taxon>
        <taxon>Micrococcales</taxon>
        <taxon>Micrococcaceae</taxon>
        <taxon>Arthrobacter</taxon>
    </lineage>
</organism>
<accession>A0ABN3B1J6</accession>
<keyword evidence="2" id="KW-1185">Reference proteome</keyword>
<dbReference type="EMBL" id="BAAAON010000003">
    <property type="protein sequence ID" value="GAA2177615.1"/>
    <property type="molecule type" value="Genomic_DNA"/>
</dbReference>
<name>A0ABN3B1J6_9MICC</name>
<gene>
    <name evidence="1" type="ORF">GCM10009784_29010</name>
</gene>
<protein>
    <submittedName>
        <fullName evidence="1">Uncharacterized protein</fullName>
    </submittedName>
</protein>
<reference evidence="1 2" key="1">
    <citation type="journal article" date="2019" name="Int. J. Syst. Evol. Microbiol.">
        <title>The Global Catalogue of Microorganisms (GCM) 10K type strain sequencing project: providing services to taxonomists for standard genome sequencing and annotation.</title>
        <authorList>
            <consortium name="The Broad Institute Genomics Platform"/>
            <consortium name="The Broad Institute Genome Sequencing Center for Infectious Disease"/>
            <person name="Wu L."/>
            <person name="Ma J."/>
        </authorList>
    </citation>
    <scope>NUCLEOTIDE SEQUENCE [LARGE SCALE GENOMIC DNA]</scope>
    <source>
        <strain evidence="1 2">JCM 14917</strain>
    </source>
</reference>
<comment type="caution">
    <text evidence="1">The sequence shown here is derived from an EMBL/GenBank/DDBJ whole genome shotgun (WGS) entry which is preliminary data.</text>
</comment>